<accession>A0ABP9PCH5</accession>
<evidence type="ECO:0000313" key="3">
    <source>
        <dbReference type="Proteomes" id="UP001499852"/>
    </source>
</evidence>
<name>A0ABP9PCH5_9BACT</name>
<feature type="transmembrane region" description="Helical" evidence="1">
    <location>
        <begin position="34"/>
        <end position="49"/>
    </location>
</feature>
<gene>
    <name evidence="2" type="ORF">GCM10023213_29440</name>
</gene>
<keyword evidence="1" id="KW-1133">Transmembrane helix</keyword>
<protein>
    <submittedName>
        <fullName evidence="2">Uncharacterized protein</fullName>
    </submittedName>
</protein>
<proteinExistence type="predicted"/>
<reference evidence="3" key="1">
    <citation type="journal article" date="2019" name="Int. J. Syst. Evol. Microbiol.">
        <title>The Global Catalogue of Microorganisms (GCM) 10K type strain sequencing project: providing services to taxonomists for standard genome sequencing and annotation.</title>
        <authorList>
            <consortium name="The Broad Institute Genomics Platform"/>
            <consortium name="The Broad Institute Genome Sequencing Center for Infectious Disease"/>
            <person name="Wu L."/>
            <person name="Ma J."/>
        </authorList>
    </citation>
    <scope>NUCLEOTIDE SEQUENCE [LARGE SCALE GENOMIC DNA]</scope>
    <source>
        <strain evidence="3">JCM 18053</strain>
    </source>
</reference>
<dbReference type="EMBL" id="BAABIA010000005">
    <property type="protein sequence ID" value="GAA5142815.1"/>
    <property type="molecule type" value="Genomic_DNA"/>
</dbReference>
<evidence type="ECO:0000256" key="1">
    <source>
        <dbReference type="SAM" id="Phobius"/>
    </source>
</evidence>
<keyword evidence="1" id="KW-0472">Membrane</keyword>
<keyword evidence="3" id="KW-1185">Reference proteome</keyword>
<organism evidence="2 3">
    <name type="scientific">Prosthecobacter algae</name>
    <dbReference type="NCBI Taxonomy" id="1144682"/>
    <lineage>
        <taxon>Bacteria</taxon>
        <taxon>Pseudomonadati</taxon>
        <taxon>Verrucomicrobiota</taxon>
        <taxon>Verrucomicrobiia</taxon>
        <taxon>Verrucomicrobiales</taxon>
        <taxon>Verrucomicrobiaceae</taxon>
        <taxon>Prosthecobacter</taxon>
    </lineage>
</organism>
<sequence length="99" mass="11979">MHQHEYELWWVVPMAVGHFFLFCNVFLVWRRWELIWAGTFVANVLLHMAQGNLSWWPLMGWQLPATLLVILLQIRSPWYHGIYARQLNPRLQEYLDSDL</sequence>
<dbReference type="Proteomes" id="UP001499852">
    <property type="component" value="Unassembled WGS sequence"/>
</dbReference>
<comment type="caution">
    <text evidence="2">The sequence shown here is derived from an EMBL/GenBank/DDBJ whole genome shotgun (WGS) entry which is preliminary data.</text>
</comment>
<keyword evidence="1" id="KW-0812">Transmembrane</keyword>
<feature type="transmembrane region" description="Helical" evidence="1">
    <location>
        <begin position="6"/>
        <end position="27"/>
    </location>
</feature>
<evidence type="ECO:0000313" key="2">
    <source>
        <dbReference type="EMBL" id="GAA5142815.1"/>
    </source>
</evidence>